<feature type="transmembrane region" description="Helical" evidence="1">
    <location>
        <begin position="150"/>
        <end position="169"/>
    </location>
</feature>
<proteinExistence type="predicted"/>
<protein>
    <submittedName>
        <fullName evidence="2">Uncharacterized protein</fullName>
    </submittedName>
</protein>
<feature type="transmembrane region" description="Helical" evidence="1">
    <location>
        <begin position="88"/>
        <end position="114"/>
    </location>
</feature>
<dbReference type="AlphaFoldDB" id="A0A1H3VD66"/>
<organism evidence="2 3">
    <name type="scientific">Selenomonas ruminantium</name>
    <dbReference type="NCBI Taxonomy" id="971"/>
    <lineage>
        <taxon>Bacteria</taxon>
        <taxon>Bacillati</taxon>
        <taxon>Bacillota</taxon>
        <taxon>Negativicutes</taxon>
        <taxon>Selenomonadales</taxon>
        <taxon>Selenomonadaceae</taxon>
        <taxon>Selenomonas</taxon>
    </lineage>
</organism>
<keyword evidence="1" id="KW-0812">Transmembrane</keyword>
<dbReference type="Proteomes" id="UP000183469">
    <property type="component" value="Unassembled WGS sequence"/>
</dbReference>
<gene>
    <name evidence="2" type="ORF">SAMN05660648_00046</name>
</gene>
<keyword evidence="1" id="KW-1133">Transmembrane helix</keyword>
<feature type="transmembrane region" description="Helical" evidence="1">
    <location>
        <begin position="50"/>
        <end position="68"/>
    </location>
</feature>
<evidence type="ECO:0000313" key="3">
    <source>
        <dbReference type="Proteomes" id="UP000183469"/>
    </source>
</evidence>
<sequence>MTLSFEKIFPTEEERYEKYIWLIKLTIIANICAYIAIILADADAMKLMRVVKFVLWTVIYIVLLQTAWKSRALHFMLRLWLCAASSAAILAAMIPFFGFLPMLFGSVITIFANRKHLKIFLRYKDFLKYLAACFVIGFLMNMAGEIGVPGINNATLYQIKQLLLFYVLWRLLRHECKQGRPFRETIRILMLMPAFGVFLLLGWLTIIPMFRKGLFGEEGHDFLALER</sequence>
<dbReference type="RefSeq" id="WP_074670107.1">
    <property type="nucleotide sequence ID" value="NZ_FNQG01000002.1"/>
</dbReference>
<evidence type="ECO:0000256" key="1">
    <source>
        <dbReference type="SAM" id="Phobius"/>
    </source>
</evidence>
<evidence type="ECO:0000313" key="2">
    <source>
        <dbReference type="EMBL" id="SDZ72689.1"/>
    </source>
</evidence>
<dbReference type="EMBL" id="FNQG01000002">
    <property type="protein sequence ID" value="SDZ72689.1"/>
    <property type="molecule type" value="Genomic_DNA"/>
</dbReference>
<reference evidence="2 3" key="1">
    <citation type="submission" date="2016-10" db="EMBL/GenBank/DDBJ databases">
        <authorList>
            <person name="de Groot N.N."/>
        </authorList>
    </citation>
    <scope>NUCLEOTIDE SEQUENCE [LARGE SCALE GENOMIC DNA]</scope>
    <source>
        <strain evidence="2 3">DSM 2872</strain>
    </source>
</reference>
<dbReference type="OrthoDB" id="1667290at2"/>
<name>A0A1H3VD66_SELRU</name>
<feature type="transmembrane region" description="Helical" evidence="1">
    <location>
        <begin position="126"/>
        <end position="144"/>
    </location>
</feature>
<keyword evidence="1" id="KW-0472">Membrane</keyword>
<accession>A0A1H3VD66</accession>
<feature type="transmembrane region" description="Helical" evidence="1">
    <location>
        <begin position="20"/>
        <end position="38"/>
    </location>
</feature>
<feature type="transmembrane region" description="Helical" evidence="1">
    <location>
        <begin position="189"/>
        <end position="210"/>
    </location>
</feature>